<proteinExistence type="predicted"/>
<dbReference type="InterPro" id="IPR019775">
    <property type="entry name" value="WD40_repeat_CS"/>
</dbReference>
<dbReference type="Pfam" id="PF00400">
    <property type="entry name" value="WD40"/>
    <property type="match status" value="4"/>
</dbReference>
<dbReference type="PANTHER" id="PTHR10971">
    <property type="entry name" value="MRNA EXPORT FACTOR AND BUB3"/>
    <property type="match status" value="1"/>
</dbReference>
<evidence type="ECO:0000313" key="4">
    <source>
        <dbReference type="EMBL" id="CAD9660945.1"/>
    </source>
</evidence>
<evidence type="ECO:0008006" key="5">
    <source>
        <dbReference type="Google" id="ProtNLM"/>
    </source>
</evidence>
<accession>A0A7S2R535</accession>
<keyword evidence="1 3" id="KW-0853">WD repeat</keyword>
<dbReference type="InterPro" id="IPR001680">
    <property type="entry name" value="WD40_rpt"/>
</dbReference>
<feature type="repeat" description="WD" evidence="3">
    <location>
        <begin position="105"/>
        <end position="146"/>
    </location>
</feature>
<dbReference type="EMBL" id="HBHJ01001160">
    <property type="protein sequence ID" value="CAD9660945.1"/>
    <property type="molecule type" value="Transcribed_RNA"/>
</dbReference>
<dbReference type="PROSITE" id="PS50082">
    <property type="entry name" value="WD_REPEATS_2"/>
    <property type="match status" value="2"/>
</dbReference>
<gene>
    <name evidence="4" type="ORF">RMAR1173_LOCUS746</name>
</gene>
<dbReference type="InterPro" id="IPR015943">
    <property type="entry name" value="WD40/YVTN_repeat-like_dom_sf"/>
</dbReference>
<sequence length="374" mass="41390">MWGAQQPQAQALDFKVPGPPHDSISSLAMSSTGILMAGAWDNSLRCWQVQKQGNQVMANPAAQAAHDAPVLSCCFSTDGAYAFSGGADNSVRMWQLGAQPAPVRLGAHDAPVKSVHWVNELNMLVTGGWDNTVRFWDVRQSKEALKLQLDGKVYCMDVKFPYMAVSTSNLSAPEQGELNFPSPAVHLYSLNQQSPLLHGNKPIKLSLKHQTRCISLFSGGHVGFGVGSAEGRVEIKDLHEPHNKKKNFAFKCHRFKDRNRSNPHAKIEYSVVYPVNEICWHPNGCFATVGSDGVFNFWDKNEKQRLKEFKLGEGCRAGQANQAISACCFNPQGDIFAYAMSYDWLKGREGHNPSNEIYLHPVLGPEITPPKKQR</sequence>
<dbReference type="SMART" id="SM00320">
    <property type="entry name" value="WD40"/>
    <property type="match status" value="4"/>
</dbReference>
<evidence type="ECO:0000256" key="2">
    <source>
        <dbReference type="ARBA" id="ARBA00022737"/>
    </source>
</evidence>
<dbReference type="InterPro" id="IPR020472">
    <property type="entry name" value="WD40_PAC1"/>
</dbReference>
<organism evidence="4">
    <name type="scientific">Rhizochromulina marina</name>
    <dbReference type="NCBI Taxonomy" id="1034831"/>
    <lineage>
        <taxon>Eukaryota</taxon>
        <taxon>Sar</taxon>
        <taxon>Stramenopiles</taxon>
        <taxon>Ochrophyta</taxon>
        <taxon>Dictyochophyceae</taxon>
        <taxon>Rhizochromulinales</taxon>
        <taxon>Rhizochromulina</taxon>
    </lineage>
</organism>
<dbReference type="PRINTS" id="PR00320">
    <property type="entry name" value="GPROTEINBRPT"/>
</dbReference>
<name>A0A7S2R535_9STRA</name>
<keyword evidence="2" id="KW-0677">Repeat</keyword>
<dbReference type="Gene3D" id="2.130.10.10">
    <property type="entry name" value="YVTN repeat-like/Quinoprotein amine dehydrogenase"/>
    <property type="match status" value="1"/>
</dbReference>
<protein>
    <recommendedName>
        <fullName evidence="5">mRNA export factor</fullName>
    </recommendedName>
</protein>
<dbReference type="SUPFAM" id="SSF50978">
    <property type="entry name" value="WD40 repeat-like"/>
    <property type="match status" value="1"/>
</dbReference>
<evidence type="ECO:0000256" key="1">
    <source>
        <dbReference type="ARBA" id="ARBA00022574"/>
    </source>
</evidence>
<dbReference type="PROSITE" id="PS50294">
    <property type="entry name" value="WD_REPEATS_REGION"/>
    <property type="match status" value="2"/>
</dbReference>
<dbReference type="PROSITE" id="PS00678">
    <property type="entry name" value="WD_REPEATS_1"/>
    <property type="match status" value="1"/>
</dbReference>
<reference evidence="4" key="1">
    <citation type="submission" date="2021-01" db="EMBL/GenBank/DDBJ databases">
        <authorList>
            <person name="Corre E."/>
            <person name="Pelletier E."/>
            <person name="Niang G."/>
            <person name="Scheremetjew M."/>
            <person name="Finn R."/>
            <person name="Kale V."/>
            <person name="Holt S."/>
            <person name="Cochrane G."/>
            <person name="Meng A."/>
            <person name="Brown T."/>
            <person name="Cohen L."/>
        </authorList>
    </citation>
    <scope>NUCLEOTIDE SEQUENCE</scope>
    <source>
        <strain evidence="4">CCMP1243</strain>
    </source>
</reference>
<dbReference type="AlphaFoldDB" id="A0A7S2R535"/>
<feature type="repeat" description="WD" evidence="3">
    <location>
        <begin position="63"/>
        <end position="96"/>
    </location>
</feature>
<evidence type="ECO:0000256" key="3">
    <source>
        <dbReference type="PROSITE-ProRule" id="PRU00221"/>
    </source>
</evidence>
<dbReference type="InterPro" id="IPR036322">
    <property type="entry name" value="WD40_repeat_dom_sf"/>
</dbReference>